<evidence type="ECO:0000313" key="2">
    <source>
        <dbReference type="Proteomes" id="UP001379533"/>
    </source>
</evidence>
<name>A0ABZ2K7M4_9BACT</name>
<reference evidence="1 2" key="1">
    <citation type="submission" date="2021-12" db="EMBL/GenBank/DDBJ databases">
        <title>Discovery of the Pendulisporaceae a myxobacterial family with distinct sporulation behavior and unique specialized metabolism.</title>
        <authorList>
            <person name="Garcia R."/>
            <person name="Popoff A."/>
            <person name="Bader C.D."/>
            <person name="Loehr J."/>
            <person name="Walesch S."/>
            <person name="Walt C."/>
            <person name="Boldt J."/>
            <person name="Bunk B."/>
            <person name="Haeckl F.J.F.P.J."/>
            <person name="Gunesch A.P."/>
            <person name="Birkelbach J."/>
            <person name="Nuebel U."/>
            <person name="Pietschmann T."/>
            <person name="Bach T."/>
            <person name="Mueller R."/>
        </authorList>
    </citation>
    <scope>NUCLEOTIDE SEQUENCE [LARGE SCALE GENOMIC DNA]</scope>
    <source>
        <strain evidence="1 2">MSr12523</strain>
    </source>
</reference>
<keyword evidence="2" id="KW-1185">Reference proteome</keyword>
<dbReference type="Proteomes" id="UP001379533">
    <property type="component" value="Chromosome"/>
</dbReference>
<proteinExistence type="predicted"/>
<gene>
    <name evidence="1" type="ORF">LZC95_38635</name>
</gene>
<protein>
    <submittedName>
        <fullName evidence="1">Uncharacterized protein</fullName>
    </submittedName>
</protein>
<dbReference type="PROSITE" id="PS51257">
    <property type="entry name" value="PROKAR_LIPOPROTEIN"/>
    <property type="match status" value="1"/>
</dbReference>
<sequence>MRQSATRKAATFLGGCLLLFACSLDYLSRDFAQNGGGGDIPDGGGAEGNYCQSLEAEPTFCDDFDKGIHSSWRTAAQGGGLVKVDDGALQISVPANAADAFAYIEKSLSPTSENMLVEFHLTAQSLAGQTKAYQTVRFEIPNGGGTSQVSLTFGDDPNTPDHLEVRVKEHHRFTDGGSKDNGYGVPIPFPIGHAVDVSMQVTPGTPTRVLVSIDQTADERSLSVAIPNAPNAKVALGVVQPESPSTGWNLAIDNVTIVAH</sequence>
<accession>A0ABZ2K7M4</accession>
<evidence type="ECO:0000313" key="1">
    <source>
        <dbReference type="EMBL" id="WXA92361.1"/>
    </source>
</evidence>
<dbReference type="EMBL" id="CP089982">
    <property type="protein sequence ID" value="WXA92361.1"/>
    <property type="molecule type" value="Genomic_DNA"/>
</dbReference>
<dbReference type="RefSeq" id="WP_394842972.1">
    <property type="nucleotide sequence ID" value="NZ_CP089982.1"/>
</dbReference>
<organism evidence="1 2">
    <name type="scientific">Pendulispora brunnea</name>
    <dbReference type="NCBI Taxonomy" id="2905690"/>
    <lineage>
        <taxon>Bacteria</taxon>
        <taxon>Pseudomonadati</taxon>
        <taxon>Myxococcota</taxon>
        <taxon>Myxococcia</taxon>
        <taxon>Myxococcales</taxon>
        <taxon>Sorangiineae</taxon>
        <taxon>Pendulisporaceae</taxon>
        <taxon>Pendulispora</taxon>
    </lineage>
</organism>